<dbReference type="InterPro" id="IPR050316">
    <property type="entry name" value="Tyrosinase/Hemocyanin"/>
</dbReference>
<gene>
    <name evidence="6" type="ORF">DRE_07279</name>
</gene>
<dbReference type="HOGENOM" id="CLU_035914_3_0_1"/>
<feature type="chain" id="PRO_5004893318" description="Tyrosinase copper-binding domain-containing protein" evidence="3">
    <location>
        <begin position="30"/>
        <end position="388"/>
    </location>
</feature>
<dbReference type="SUPFAM" id="SSF48056">
    <property type="entry name" value="Di-copper centre-containing domain"/>
    <property type="match status" value="1"/>
</dbReference>
<sequence>MAVLSVAGRRLMSFVSALLLVGAVSTVLAAPAAPPPAGNIFAPPGRKSVVRKEWRTLPRQERIDFLNAMKCLLTKSAFTPQSLVPGAVSRYDDVVSTHQDQTFSIHYVGHFIPWHRYATWTVETMLQTECGYSKGMPYWDWDLDVGKGNQKFFDSPLWDTDEAGFGGNGDFIPMAEGGFPPVPGRTGGGCVNGGAFQNMSVNLGPADSKALNSRCLTRDFSPYFAGRYLQKNETARALTATNFYVFDDLVEGGPSYDASGIHGGGHYGIGGNLGTMGDLYLSPGDPSFWLHHANLDRVWWSWQLANSDYFCDMSGPSLLMNKASPNVTLAQRIHMGWADKVQINTGVSVGQIMNIEKMMYSYDNIYNLDASQRPTASNEHPTRVCPSS</sequence>
<dbReference type="Proteomes" id="UP000024837">
    <property type="component" value="Unassembled WGS sequence"/>
</dbReference>
<dbReference type="InterPro" id="IPR002227">
    <property type="entry name" value="Tyrosinase_Cu-bd"/>
</dbReference>
<dbReference type="PROSITE" id="PS00497">
    <property type="entry name" value="TYROSINASE_1"/>
    <property type="match status" value="1"/>
</dbReference>
<dbReference type="GO" id="GO:0016491">
    <property type="term" value="F:oxidoreductase activity"/>
    <property type="evidence" value="ECO:0007669"/>
    <property type="project" value="InterPro"/>
</dbReference>
<protein>
    <recommendedName>
        <fullName evidence="4 5">Tyrosinase copper-binding domain-containing protein</fullName>
    </recommendedName>
</protein>
<dbReference type="OrthoDB" id="6132182at2759"/>
<reference evidence="6 7" key="1">
    <citation type="submission" date="2013-05" db="EMBL/GenBank/DDBJ databases">
        <title>Drechslerella stenobrocha genome reveals carnivorous origination and mechanical trapping mechanism of predatory fungi.</title>
        <authorList>
            <person name="Liu X."/>
            <person name="Zhang W."/>
            <person name="Liu K."/>
        </authorList>
    </citation>
    <scope>NUCLEOTIDE SEQUENCE [LARGE SCALE GENOMIC DNA]</scope>
    <source>
        <strain evidence="6 7">248</strain>
    </source>
</reference>
<organism evidence="6 7">
    <name type="scientific">Drechslerella stenobrocha 248</name>
    <dbReference type="NCBI Taxonomy" id="1043628"/>
    <lineage>
        <taxon>Eukaryota</taxon>
        <taxon>Fungi</taxon>
        <taxon>Dikarya</taxon>
        <taxon>Ascomycota</taxon>
        <taxon>Pezizomycotina</taxon>
        <taxon>Orbiliomycetes</taxon>
        <taxon>Orbiliales</taxon>
        <taxon>Orbiliaceae</taxon>
        <taxon>Drechslerella</taxon>
    </lineage>
</organism>
<keyword evidence="3" id="KW-0732">Signal</keyword>
<feature type="domain" description="Tyrosinase copper-binding" evidence="4">
    <location>
        <begin position="106"/>
        <end position="123"/>
    </location>
</feature>
<evidence type="ECO:0000256" key="1">
    <source>
        <dbReference type="ARBA" id="ARBA00022723"/>
    </source>
</evidence>
<evidence type="ECO:0000256" key="2">
    <source>
        <dbReference type="ARBA" id="ARBA00023008"/>
    </source>
</evidence>
<feature type="signal peptide" evidence="3">
    <location>
        <begin position="1"/>
        <end position="29"/>
    </location>
</feature>
<evidence type="ECO:0000259" key="5">
    <source>
        <dbReference type="PROSITE" id="PS00498"/>
    </source>
</evidence>
<evidence type="ECO:0000259" key="4">
    <source>
        <dbReference type="PROSITE" id="PS00497"/>
    </source>
</evidence>
<dbReference type="PANTHER" id="PTHR11474:SF126">
    <property type="entry name" value="TYROSINASE-LIKE PROTEIN TYR-1-RELATED"/>
    <property type="match status" value="1"/>
</dbReference>
<name>W7I510_9PEZI</name>
<dbReference type="GO" id="GO:0046872">
    <property type="term" value="F:metal ion binding"/>
    <property type="evidence" value="ECO:0007669"/>
    <property type="project" value="UniProtKB-KW"/>
</dbReference>
<accession>W7I510</accession>
<dbReference type="InterPro" id="IPR008922">
    <property type="entry name" value="Di-copper_centre_dom_sf"/>
</dbReference>
<evidence type="ECO:0000313" key="6">
    <source>
        <dbReference type="EMBL" id="EWC43835.1"/>
    </source>
</evidence>
<evidence type="ECO:0000256" key="3">
    <source>
        <dbReference type="SAM" id="SignalP"/>
    </source>
</evidence>
<keyword evidence="2" id="KW-0186">Copper</keyword>
<proteinExistence type="predicted"/>
<dbReference type="Gene3D" id="1.10.1280.10">
    <property type="entry name" value="Di-copper center containing domain from catechol oxidase"/>
    <property type="match status" value="1"/>
</dbReference>
<dbReference type="PANTHER" id="PTHR11474">
    <property type="entry name" value="TYROSINASE FAMILY MEMBER"/>
    <property type="match status" value="1"/>
</dbReference>
<evidence type="ECO:0000313" key="7">
    <source>
        <dbReference type="Proteomes" id="UP000024837"/>
    </source>
</evidence>
<dbReference type="EMBL" id="KI966450">
    <property type="protein sequence ID" value="EWC43835.1"/>
    <property type="molecule type" value="Genomic_DNA"/>
</dbReference>
<dbReference type="AlphaFoldDB" id="W7I510"/>
<feature type="domain" description="Tyrosinase copper-binding" evidence="5">
    <location>
        <begin position="285"/>
        <end position="296"/>
    </location>
</feature>
<keyword evidence="1" id="KW-0479">Metal-binding</keyword>
<dbReference type="Pfam" id="PF00264">
    <property type="entry name" value="Tyrosinase"/>
    <property type="match status" value="1"/>
</dbReference>
<dbReference type="PRINTS" id="PR00092">
    <property type="entry name" value="TYROSINASE"/>
</dbReference>
<keyword evidence="7" id="KW-1185">Reference proteome</keyword>
<dbReference type="PROSITE" id="PS00498">
    <property type="entry name" value="TYROSINASE_2"/>
    <property type="match status" value="1"/>
</dbReference>